<organism evidence="2 3">
    <name type="scientific">Patella caerulea</name>
    <name type="common">Rayed Mediterranean limpet</name>
    <dbReference type="NCBI Taxonomy" id="87958"/>
    <lineage>
        <taxon>Eukaryota</taxon>
        <taxon>Metazoa</taxon>
        <taxon>Spiralia</taxon>
        <taxon>Lophotrochozoa</taxon>
        <taxon>Mollusca</taxon>
        <taxon>Gastropoda</taxon>
        <taxon>Patellogastropoda</taxon>
        <taxon>Patelloidea</taxon>
        <taxon>Patellidae</taxon>
        <taxon>Patella</taxon>
    </lineage>
</organism>
<evidence type="ECO:0000313" key="3">
    <source>
        <dbReference type="Proteomes" id="UP001347796"/>
    </source>
</evidence>
<protein>
    <submittedName>
        <fullName evidence="2">Uncharacterized protein</fullName>
    </submittedName>
</protein>
<proteinExistence type="predicted"/>
<feature type="compositionally biased region" description="Polar residues" evidence="1">
    <location>
        <begin position="170"/>
        <end position="228"/>
    </location>
</feature>
<feature type="compositionally biased region" description="Acidic residues" evidence="1">
    <location>
        <begin position="512"/>
        <end position="536"/>
    </location>
</feature>
<reference evidence="2 3" key="1">
    <citation type="submission" date="2024-01" db="EMBL/GenBank/DDBJ databases">
        <title>The genome of the rayed Mediterranean limpet Patella caerulea (Linnaeus, 1758).</title>
        <authorList>
            <person name="Anh-Thu Weber A."/>
            <person name="Halstead-Nussloch G."/>
        </authorList>
    </citation>
    <scope>NUCLEOTIDE SEQUENCE [LARGE SCALE GENOMIC DNA]</scope>
    <source>
        <strain evidence="2">AATW-2023a</strain>
        <tissue evidence="2">Whole specimen</tissue>
    </source>
</reference>
<accession>A0AAN8KE88</accession>
<name>A0AAN8KE88_PATCE</name>
<dbReference type="EMBL" id="JAZGQO010000002">
    <property type="protein sequence ID" value="KAK6191849.1"/>
    <property type="molecule type" value="Genomic_DNA"/>
</dbReference>
<sequence length="544" mass="62359">MDSYQIGNYFIMDSEQLVSNPFTEMKLEAQTDFQKRRSQMEKMTSVRNNVCENNYRLAEDTLEREKSKTMQTIQSDTSKYRFEIKLLELDRRKHDIEIRKRVEPNRSYDYDDSQIDSSSRRLGANITTPYLEKRLVYPVRLRSVTDLSVTPLVAKARQSLKRHKLHSDSDGYSQGSRSQTVKSHSQGLRSHTAKSHASTMSYLRSARSAPTLSTNHKSPTKGVDSTTFPVIDKDQFSRRHKHSSTRSNHHQHVKFAGSESSSTKVNRLERTAEILNLASARIDSYEASDSEDDFAEYEKVDLKAVLFGKPERCDEHNKEDSVSEKSHNQSIVTDASHHRALPHQKLTPELLHLQFEQIQKRVNTFLKDCDTPRRYEDSDSDDSLDEAVYERASRFRKFSKTMSDGEERGADRCFTGDGNGKRKHKKAWEYIKGHQSDSQLGGTYNTQDLVLQRLTGINIGKASKSVIPLNSASRAMRKTPTFKMRQVIERLKANRTRYEEHEINELKRLNESETEAGDGALVEDVETETAGEEDDTKDGVEDGQ</sequence>
<gene>
    <name evidence="2" type="ORF">SNE40_003436</name>
</gene>
<evidence type="ECO:0000256" key="1">
    <source>
        <dbReference type="SAM" id="MobiDB-lite"/>
    </source>
</evidence>
<evidence type="ECO:0000313" key="2">
    <source>
        <dbReference type="EMBL" id="KAK6191849.1"/>
    </source>
</evidence>
<feature type="compositionally biased region" description="Basic residues" evidence="1">
    <location>
        <begin position="238"/>
        <end position="253"/>
    </location>
</feature>
<dbReference type="AlphaFoldDB" id="A0AAN8KE88"/>
<keyword evidence="3" id="KW-1185">Reference proteome</keyword>
<feature type="region of interest" description="Disordered" evidence="1">
    <location>
        <begin position="506"/>
        <end position="544"/>
    </location>
</feature>
<comment type="caution">
    <text evidence="2">The sequence shown here is derived from an EMBL/GenBank/DDBJ whole genome shotgun (WGS) entry which is preliminary data.</text>
</comment>
<dbReference type="Proteomes" id="UP001347796">
    <property type="component" value="Unassembled WGS sequence"/>
</dbReference>
<feature type="region of interest" description="Disordered" evidence="1">
    <location>
        <begin position="157"/>
        <end position="264"/>
    </location>
</feature>